<reference evidence="2" key="1">
    <citation type="submission" date="2013-08" db="EMBL/GenBank/DDBJ databases">
        <authorList>
            <person name="Mendez C."/>
            <person name="Richter M."/>
            <person name="Ferrer M."/>
            <person name="Sanchez J."/>
        </authorList>
    </citation>
    <scope>NUCLEOTIDE SEQUENCE</scope>
</reference>
<organism evidence="2">
    <name type="scientific">mine drainage metagenome</name>
    <dbReference type="NCBI Taxonomy" id="410659"/>
    <lineage>
        <taxon>unclassified sequences</taxon>
        <taxon>metagenomes</taxon>
        <taxon>ecological metagenomes</taxon>
    </lineage>
</organism>
<sequence length="246" mass="27231">MNQPPQDDTAWLRDAFVAVQEELALKIRRAAQSIAHSGAQGSVNEDHWIEVFRSYLPDRYKVETAFVIDSAGGRSDQIDIIIFDRHFTPTLLDQQRHRYIPAEAVYAVFESKPHFDKNYLEYAGQKAASVRKLKRTSVPIAHAGGAYPAKPVFPIVAGLVAPRSSWADGLGATFQKNLPDVPEELLDCGCALEHGMFDTFDGSLQIYPSEGALIRFLFRVLSKLQSLGTVPAIDWAAYAAVVNSKP</sequence>
<dbReference type="InterPro" id="IPR046537">
    <property type="entry name" value="DUF6602"/>
</dbReference>
<proteinExistence type="predicted"/>
<gene>
    <name evidence="2" type="ORF">B1A_06257</name>
</gene>
<accession>T1BC42</accession>
<name>T1BC42_9ZZZZ</name>
<dbReference type="CDD" id="cd21411">
    <property type="entry name" value="NucC"/>
    <property type="match status" value="1"/>
</dbReference>
<dbReference type="Pfam" id="PF20247">
    <property type="entry name" value="DUF6602"/>
    <property type="match status" value="1"/>
</dbReference>
<dbReference type="AlphaFoldDB" id="T1BC42"/>
<evidence type="ECO:0000259" key="1">
    <source>
        <dbReference type="Pfam" id="PF20247"/>
    </source>
</evidence>
<dbReference type="EMBL" id="AUZX01004548">
    <property type="protein sequence ID" value="EQD70501.1"/>
    <property type="molecule type" value="Genomic_DNA"/>
</dbReference>
<protein>
    <recommendedName>
        <fullName evidence="1">DUF6602 domain-containing protein</fullName>
    </recommendedName>
</protein>
<feature type="domain" description="DUF6602" evidence="1">
    <location>
        <begin position="29"/>
        <end position="133"/>
    </location>
</feature>
<reference evidence="2" key="2">
    <citation type="journal article" date="2014" name="ISME J.">
        <title>Microbial stratification in low pH oxic and suboxic macroscopic growths along an acid mine drainage.</title>
        <authorList>
            <person name="Mendez-Garcia C."/>
            <person name="Mesa V."/>
            <person name="Sprenger R.R."/>
            <person name="Richter M."/>
            <person name="Diez M.S."/>
            <person name="Solano J."/>
            <person name="Bargiela R."/>
            <person name="Golyshina O.V."/>
            <person name="Manteca A."/>
            <person name="Ramos J.L."/>
            <person name="Gallego J.R."/>
            <person name="Llorente I."/>
            <person name="Martins Dos Santos V.A."/>
            <person name="Jensen O.N."/>
            <person name="Pelaez A.I."/>
            <person name="Sanchez J."/>
            <person name="Ferrer M."/>
        </authorList>
    </citation>
    <scope>NUCLEOTIDE SEQUENCE</scope>
</reference>
<evidence type="ECO:0000313" key="2">
    <source>
        <dbReference type="EMBL" id="EQD70501.1"/>
    </source>
</evidence>
<comment type="caution">
    <text evidence="2">The sequence shown here is derived from an EMBL/GenBank/DDBJ whole genome shotgun (WGS) entry which is preliminary data.</text>
</comment>